<name>B4FZX6_MAIZE</name>
<organism evidence="4">
    <name type="scientific">Zea mays</name>
    <name type="common">Maize</name>
    <dbReference type="NCBI Taxonomy" id="4577"/>
    <lineage>
        <taxon>Eukaryota</taxon>
        <taxon>Viridiplantae</taxon>
        <taxon>Streptophyta</taxon>
        <taxon>Embryophyta</taxon>
        <taxon>Tracheophyta</taxon>
        <taxon>Spermatophyta</taxon>
        <taxon>Magnoliopsida</taxon>
        <taxon>Liliopsida</taxon>
        <taxon>Poales</taxon>
        <taxon>Poaceae</taxon>
        <taxon>PACMAD clade</taxon>
        <taxon>Panicoideae</taxon>
        <taxon>Andropogonodae</taxon>
        <taxon>Andropogoneae</taxon>
        <taxon>Tripsacinae</taxon>
        <taxon>Zea</taxon>
    </lineage>
</organism>
<dbReference type="OrthoDB" id="302705at2759"/>
<feature type="domain" description="Phosphatidic acid phosphatase type 2/haloperoxidase" evidence="3">
    <location>
        <begin position="121"/>
        <end position="230"/>
    </location>
</feature>
<evidence type="ECO:0000313" key="4">
    <source>
        <dbReference type="EMBL" id="ACF87669.1"/>
    </source>
</evidence>
<reference evidence="6" key="2">
    <citation type="journal article" date="2009" name="Science">
        <title>The B73 maize genome: complexity, diversity, and dynamics.</title>
        <authorList>
            <person name="Schnable P.S."/>
            <person name="Ware D."/>
            <person name="Fulton R.S."/>
            <person name="Stein J.C."/>
            <person name="Wei F."/>
            <person name="Pasternak S."/>
            <person name="Liang C."/>
            <person name="Zhang J."/>
            <person name="Fulton L."/>
            <person name="Graves T.A."/>
            <person name="Minx P."/>
            <person name="Reily A.D."/>
            <person name="Courtney L."/>
            <person name="Kruchowski S.S."/>
            <person name="Tomlinson C."/>
            <person name="Strong C."/>
            <person name="Delehaunty K."/>
            <person name="Fronick C."/>
            <person name="Courtney B."/>
            <person name="Rock S.M."/>
            <person name="Belter E."/>
            <person name="Du F."/>
            <person name="Kim K."/>
            <person name="Abbott R.M."/>
            <person name="Cotton M."/>
            <person name="Levy A."/>
            <person name="Marchetto P."/>
            <person name="Ochoa K."/>
            <person name="Jackson S.M."/>
            <person name="Gillam B."/>
            <person name="Chen W."/>
            <person name="Yan L."/>
            <person name="Higginbotham J."/>
            <person name="Cardenas M."/>
            <person name="Waligorski J."/>
            <person name="Applebaum E."/>
            <person name="Phelps L."/>
            <person name="Falcone J."/>
            <person name="Kanchi K."/>
            <person name="Thane T."/>
            <person name="Scimone A."/>
            <person name="Thane N."/>
            <person name="Henke J."/>
            <person name="Wang T."/>
            <person name="Ruppert J."/>
            <person name="Shah N."/>
            <person name="Rotter K."/>
            <person name="Hodges J."/>
            <person name="Ingenthron E."/>
            <person name="Cordes M."/>
            <person name="Kohlberg S."/>
            <person name="Sgro J."/>
            <person name="Delgado B."/>
            <person name="Mead K."/>
            <person name="Chinwalla A."/>
            <person name="Leonard S."/>
            <person name="Crouse K."/>
            <person name="Collura K."/>
            <person name="Kudrna D."/>
            <person name="Currie J."/>
            <person name="He R."/>
            <person name="Angelova A."/>
            <person name="Rajasekar S."/>
            <person name="Mueller T."/>
            <person name="Lomeli R."/>
            <person name="Scara G."/>
            <person name="Ko A."/>
            <person name="Delaney K."/>
            <person name="Wissotski M."/>
            <person name="Lopez G."/>
            <person name="Campos D."/>
            <person name="Braidotti M."/>
            <person name="Ashley E."/>
            <person name="Golser W."/>
            <person name="Kim H."/>
            <person name="Lee S."/>
            <person name="Lin J."/>
            <person name="Dujmic Z."/>
            <person name="Kim W."/>
            <person name="Talag J."/>
            <person name="Zuccolo A."/>
            <person name="Fan C."/>
            <person name="Sebastian A."/>
            <person name="Kramer M."/>
            <person name="Spiegel L."/>
            <person name="Nascimento L."/>
            <person name="Zutavern T."/>
            <person name="Miller B."/>
            <person name="Ambroise C."/>
            <person name="Muller S."/>
            <person name="Spooner W."/>
            <person name="Narechania A."/>
            <person name="Ren L."/>
            <person name="Wei S."/>
            <person name="Kumari S."/>
            <person name="Faga B."/>
            <person name="Levy M.J."/>
            <person name="McMahan L."/>
            <person name="Van Buren P."/>
            <person name="Vaughn M.W."/>
            <person name="Ying K."/>
            <person name="Yeh C.-T."/>
            <person name="Emrich S.J."/>
            <person name="Jia Y."/>
            <person name="Kalyanaraman A."/>
            <person name="Hsia A.-P."/>
            <person name="Barbazuk W.B."/>
            <person name="Baucom R.S."/>
            <person name="Brutnell T.P."/>
            <person name="Carpita N.C."/>
            <person name="Chaparro C."/>
            <person name="Chia J.-M."/>
            <person name="Deragon J.-M."/>
            <person name="Estill J.C."/>
            <person name="Fu Y."/>
            <person name="Jeddeloh J.A."/>
            <person name="Han Y."/>
            <person name="Lee H."/>
            <person name="Li P."/>
            <person name="Lisch D.R."/>
            <person name="Liu S."/>
            <person name="Liu Z."/>
            <person name="Nagel D.H."/>
            <person name="McCann M.C."/>
            <person name="SanMiguel P."/>
            <person name="Myers A.M."/>
            <person name="Nettleton D."/>
            <person name="Nguyen J."/>
            <person name="Penning B.W."/>
            <person name="Ponnala L."/>
            <person name="Schneider K.L."/>
            <person name="Schwartz D.C."/>
            <person name="Sharma A."/>
            <person name="Soderlund C."/>
            <person name="Springer N.M."/>
            <person name="Sun Q."/>
            <person name="Wang H."/>
            <person name="Waterman M."/>
            <person name="Westerman R."/>
            <person name="Wolfgruber T.K."/>
            <person name="Yang L."/>
            <person name="Yu Y."/>
            <person name="Zhang L."/>
            <person name="Zhou S."/>
            <person name="Zhu Q."/>
            <person name="Bennetzen J.L."/>
            <person name="Dawe R.K."/>
            <person name="Jiang J."/>
            <person name="Jiang N."/>
            <person name="Presting G.G."/>
            <person name="Wessler S.R."/>
            <person name="Aluru S."/>
            <person name="Martienssen R.A."/>
            <person name="Clifton S.W."/>
            <person name="McCombie W.R."/>
            <person name="Wing R.A."/>
            <person name="Wilson R.K."/>
        </authorList>
    </citation>
    <scope>NUCLEOTIDE SEQUENCE [LARGE SCALE GENOMIC DNA]</scope>
    <source>
        <strain evidence="6">cv. B73</strain>
    </source>
</reference>
<keyword evidence="2" id="KW-1133">Transmembrane helix</keyword>
<proteinExistence type="evidence at transcript level"/>
<reference evidence="4" key="1">
    <citation type="journal article" date="2009" name="PLoS Genet.">
        <title>Sequencing, mapping, and analysis of 27,455 maize full-length cDNAs.</title>
        <authorList>
            <person name="Soderlund C."/>
            <person name="Descour A."/>
            <person name="Kudrna D."/>
            <person name="Bomhoff M."/>
            <person name="Boyd L."/>
            <person name="Currie J."/>
            <person name="Angelova A."/>
            <person name="Collura K."/>
            <person name="Wissotski M."/>
            <person name="Ashley E."/>
            <person name="Morrow D."/>
            <person name="Fernandes J."/>
            <person name="Walbot V."/>
            <person name="Yu Y."/>
        </authorList>
    </citation>
    <scope>NUCLEOTIDE SEQUENCE</scope>
    <source>
        <strain evidence="4">B73</strain>
    </source>
</reference>
<keyword evidence="2" id="KW-0472">Membrane</keyword>
<dbReference type="GeneID" id="100274277"/>
<reference evidence="5" key="3">
    <citation type="submission" date="2019-07" db="EMBL/GenBank/DDBJ databases">
        <authorList>
            <person name="Seetharam A."/>
            <person name="Woodhouse M."/>
            <person name="Cannon E."/>
        </authorList>
    </citation>
    <scope>NUCLEOTIDE SEQUENCE [LARGE SCALE GENOMIC DNA]</scope>
    <source>
        <strain evidence="5">cv. B73</strain>
    </source>
</reference>
<dbReference type="RefSeq" id="NP_001142113.1">
    <property type="nucleotide sequence ID" value="NM_001148641.1"/>
</dbReference>
<dbReference type="Pfam" id="PF01569">
    <property type="entry name" value="PAP2"/>
    <property type="match status" value="1"/>
</dbReference>
<evidence type="ECO:0000256" key="1">
    <source>
        <dbReference type="ARBA" id="ARBA00022801"/>
    </source>
</evidence>
<dbReference type="Gene3D" id="1.20.144.10">
    <property type="entry name" value="Phosphatidic acid phosphatase type 2/haloperoxidase"/>
    <property type="match status" value="1"/>
</dbReference>
<gene>
    <name evidence="5" type="primary">LOC100274277</name>
</gene>
<dbReference type="SMR" id="B4FZX6"/>
<dbReference type="SUPFAM" id="SSF48317">
    <property type="entry name" value="Acid phosphatase/Vanadium-dependent haloperoxidase"/>
    <property type="match status" value="1"/>
</dbReference>
<dbReference type="Proteomes" id="UP000007305">
    <property type="component" value="Chromosome 4"/>
</dbReference>
<keyword evidence="2" id="KW-0812">Transmembrane</keyword>
<accession>B4FZX6</accession>
<feature type="transmembrane region" description="Helical" evidence="2">
    <location>
        <begin position="121"/>
        <end position="138"/>
    </location>
</feature>
<dbReference type="Gramene" id="Zm00001eb188310_T001">
    <property type="protein sequence ID" value="Zm00001eb188310_P001"/>
    <property type="gene ID" value="Zm00001eb188310"/>
</dbReference>
<dbReference type="EMBL" id="BT042664">
    <property type="protein sequence ID" value="ACF87669.1"/>
    <property type="molecule type" value="mRNA"/>
</dbReference>
<dbReference type="HOGENOM" id="CLU_087422_0_0_1"/>
<dbReference type="GO" id="GO:0009507">
    <property type="term" value="C:chloroplast"/>
    <property type="evidence" value="ECO:0000318"/>
    <property type="project" value="GO_Central"/>
</dbReference>
<protein>
    <recommendedName>
        <fullName evidence="3">Phosphatidic acid phosphatase type 2/haloperoxidase domain-containing protein</fullName>
    </recommendedName>
</protein>
<dbReference type="InterPro" id="IPR036938">
    <property type="entry name" value="PAP2/HPO_sf"/>
</dbReference>
<dbReference type="GO" id="GO:0008195">
    <property type="term" value="F:phosphatidate phosphatase activity"/>
    <property type="evidence" value="ECO:0000318"/>
    <property type="project" value="GO_Central"/>
</dbReference>
<feature type="transmembrane region" description="Helical" evidence="2">
    <location>
        <begin position="184"/>
        <end position="203"/>
    </location>
</feature>
<dbReference type="GO" id="GO:0006651">
    <property type="term" value="P:diacylglycerol biosynthetic process"/>
    <property type="evidence" value="ECO:0000318"/>
    <property type="project" value="GO_Central"/>
</dbReference>
<feature type="transmembrane region" description="Helical" evidence="2">
    <location>
        <begin position="215"/>
        <end position="233"/>
    </location>
</feature>
<evidence type="ECO:0000313" key="6">
    <source>
        <dbReference type="Proteomes" id="UP000007305"/>
    </source>
</evidence>
<keyword evidence="6" id="KW-1185">Reference proteome</keyword>
<dbReference type="InterPro" id="IPR000326">
    <property type="entry name" value="PAP2/HPO"/>
</dbReference>
<dbReference type="SMART" id="SM00014">
    <property type="entry name" value="acidPPc"/>
    <property type="match status" value="1"/>
</dbReference>
<dbReference type="PANTHER" id="PTHR11247">
    <property type="entry name" value="PALMITOYL-PROTEIN THIOESTERASE/DOLICHYLDIPHOSPHATASE 1"/>
    <property type="match status" value="1"/>
</dbReference>
<dbReference type="PANTHER" id="PTHR11247:SF40">
    <property type="entry name" value="LIPID PHOSPHATE PHOSPHATASE EPSILON 1, CHLOROPLASTIC"/>
    <property type="match status" value="1"/>
</dbReference>
<dbReference type="ExpressionAtlas" id="B4FZX6">
    <property type="expression patterns" value="baseline and differential"/>
</dbReference>
<evidence type="ECO:0000259" key="3">
    <source>
        <dbReference type="SMART" id="SM00014"/>
    </source>
</evidence>
<dbReference type="KEGG" id="zma:100274277"/>
<dbReference type="FunFam" id="1.20.144.10:FF:000026">
    <property type="entry name" value="Lipid phosphate phosphatase epsilon 2 chloroplastic"/>
    <property type="match status" value="1"/>
</dbReference>
<reference evidence="5" key="4">
    <citation type="submission" date="2021-05" db="UniProtKB">
        <authorList>
            <consortium name="EnsemblPlants"/>
        </authorList>
    </citation>
    <scope>IDENTIFICATION</scope>
    <source>
        <strain evidence="5">cv. B73</strain>
    </source>
</reference>
<feature type="transmembrane region" description="Helical" evidence="2">
    <location>
        <begin position="245"/>
        <end position="267"/>
    </location>
</feature>
<evidence type="ECO:0000313" key="5">
    <source>
        <dbReference type="EnsemblPlants" id="Zm00001eb188310_P001"/>
    </source>
</evidence>
<evidence type="ECO:0000256" key="2">
    <source>
        <dbReference type="SAM" id="Phobius"/>
    </source>
</evidence>
<dbReference type="FunCoup" id="B4FZX6">
    <property type="interactions" value="928"/>
</dbReference>
<keyword evidence="1" id="KW-0378">Hydrolase</keyword>
<dbReference type="EnsemblPlants" id="Zm00001eb188310_T001">
    <property type="protein sequence ID" value="Zm00001eb188310_P001"/>
    <property type="gene ID" value="Zm00001eb188310"/>
</dbReference>
<dbReference type="AlphaFoldDB" id="B4FZX6"/>
<sequence length="274" mass="30328">MPCLLFLLAPPPRPCLADSVSRSPLPNKYRFFLPQTRRRPSPRLGDGVRMAEMTRVWSGGEPLEVGVSMESDPIVGGEAPSRSRWEASRWAPVEAALNRMSKWLVAGCFAFAAIWKRDAEIMWVLLGAVGNSLLSLVLKKMLNHERPAPALRSDPGMPSSHAQSIFYAATVLALSLYYWLGTNYLTMILGPATLSLAAYLSWLRVSRGLHTLNQVMVGAVVGSAVGALWFVLWHWLVQEAFASSVLVRVAVILGSSAFCVSFVVYMIRHWLKDE</sequence>